<dbReference type="SUPFAM" id="SSF55729">
    <property type="entry name" value="Acyl-CoA N-acyltransferases (Nat)"/>
    <property type="match status" value="1"/>
</dbReference>
<feature type="domain" description="N-acetyltransferase" evidence="1">
    <location>
        <begin position="8"/>
        <end position="163"/>
    </location>
</feature>
<accession>A0ABZ2PHN5</accession>
<evidence type="ECO:0000259" key="1">
    <source>
        <dbReference type="PROSITE" id="PS51186"/>
    </source>
</evidence>
<dbReference type="InterPro" id="IPR016181">
    <property type="entry name" value="Acyl_CoA_acyltransferase"/>
</dbReference>
<proteinExistence type="predicted"/>
<dbReference type="Proteomes" id="UP001432000">
    <property type="component" value="Chromosome"/>
</dbReference>
<sequence>MELWGELVRLSSVAEHHVPELRRILRTPEVFARWGDEGSSENWPFDDLETVKFAVLEDDAVVGMIQYGEESDPMYRHASIDVFLDPAVHGRGVGRDSVRTIARYLLHDLGHHRLVIDPAADNAAAIACYAAVGFQPVGVMRGYERDAGGDDFHDGLLMDLLLGELR</sequence>
<keyword evidence="2" id="KW-0808">Transferase</keyword>
<reference evidence="2 3" key="1">
    <citation type="submission" date="2024-03" db="EMBL/GenBank/DDBJ databases">
        <title>Natural products discovery in diverse microorganisms through a two-stage MS feature dereplication strategy.</title>
        <authorList>
            <person name="Zhang R."/>
        </authorList>
    </citation>
    <scope>NUCLEOTIDE SEQUENCE [LARGE SCALE GENOMIC DNA]</scope>
    <source>
        <strain evidence="2 3">18930</strain>
    </source>
</reference>
<dbReference type="InterPro" id="IPR000182">
    <property type="entry name" value="GNAT_dom"/>
</dbReference>
<gene>
    <name evidence="2" type="ORF">WDS16_21440</name>
</gene>
<protein>
    <submittedName>
        <fullName evidence="2">GNAT family protein</fullName>
        <ecNumber evidence="2">2.-.-.-</ecNumber>
    </submittedName>
</protein>
<organism evidence="2 3">
    <name type="scientific">Rhodococcus sovatensis</name>
    <dbReference type="NCBI Taxonomy" id="1805840"/>
    <lineage>
        <taxon>Bacteria</taxon>
        <taxon>Bacillati</taxon>
        <taxon>Actinomycetota</taxon>
        <taxon>Actinomycetes</taxon>
        <taxon>Mycobacteriales</taxon>
        <taxon>Nocardiaceae</taxon>
        <taxon>Rhodococcus</taxon>
    </lineage>
</organism>
<dbReference type="Pfam" id="PF00583">
    <property type="entry name" value="Acetyltransf_1"/>
    <property type="match status" value="1"/>
</dbReference>
<keyword evidence="3" id="KW-1185">Reference proteome</keyword>
<dbReference type="PROSITE" id="PS51186">
    <property type="entry name" value="GNAT"/>
    <property type="match status" value="1"/>
</dbReference>
<dbReference type="PANTHER" id="PTHR43441:SF11">
    <property type="entry name" value="RIBOSOMAL-PROTEIN-SERINE ACETYLTRANSFERASE"/>
    <property type="match status" value="1"/>
</dbReference>
<dbReference type="EMBL" id="CP147846">
    <property type="protein sequence ID" value="WXG67760.1"/>
    <property type="molecule type" value="Genomic_DNA"/>
</dbReference>
<dbReference type="GO" id="GO:0016740">
    <property type="term" value="F:transferase activity"/>
    <property type="evidence" value="ECO:0007669"/>
    <property type="project" value="UniProtKB-KW"/>
</dbReference>
<evidence type="ECO:0000313" key="2">
    <source>
        <dbReference type="EMBL" id="WXG67760.1"/>
    </source>
</evidence>
<dbReference type="Gene3D" id="3.40.630.30">
    <property type="match status" value="1"/>
</dbReference>
<dbReference type="PANTHER" id="PTHR43441">
    <property type="entry name" value="RIBOSOMAL-PROTEIN-SERINE ACETYLTRANSFERASE"/>
    <property type="match status" value="1"/>
</dbReference>
<dbReference type="RefSeq" id="WP_338887518.1">
    <property type="nucleotide sequence ID" value="NZ_CP147846.1"/>
</dbReference>
<name>A0ABZ2PHN5_9NOCA</name>
<evidence type="ECO:0000313" key="3">
    <source>
        <dbReference type="Proteomes" id="UP001432000"/>
    </source>
</evidence>
<dbReference type="InterPro" id="IPR051908">
    <property type="entry name" value="Ribosomal_N-acetyltransferase"/>
</dbReference>
<dbReference type="EC" id="2.-.-.-" evidence="2"/>